<dbReference type="AlphaFoldDB" id="A0A937D3M1"/>
<dbReference type="GO" id="GO:0003676">
    <property type="term" value="F:nucleic acid binding"/>
    <property type="evidence" value="ECO:0007669"/>
    <property type="project" value="InterPro"/>
</dbReference>
<evidence type="ECO:0000256" key="2">
    <source>
        <dbReference type="ARBA" id="ARBA00022679"/>
    </source>
</evidence>
<comment type="function">
    <text evidence="5">Methylates the class 1 translation termination release factors RF1/PrfA and RF2/PrfB on the glutamine residue of the universally conserved GGQ motif.</text>
</comment>
<evidence type="ECO:0000256" key="4">
    <source>
        <dbReference type="ARBA" id="ARBA00048391"/>
    </source>
</evidence>
<dbReference type="InterPro" id="IPR029063">
    <property type="entry name" value="SAM-dependent_MTases_sf"/>
</dbReference>
<keyword evidence="1 5" id="KW-0489">Methyltransferase</keyword>
<dbReference type="Gene3D" id="1.10.8.10">
    <property type="entry name" value="DNA helicase RuvA subunit, C-terminal domain"/>
    <property type="match status" value="1"/>
</dbReference>
<dbReference type="InterPro" id="IPR050320">
    <property type="entry name" value="N5-glutamine_MTase"/>
</dbReference>
<feature type="binding site" evidence="5">
    <location>
        <position position="171"/>
    </location>
    <ligand>
        <name>S-adenosyl-L-methionine</name>
        <dbReference type="ChEBI" id="CHEBI:59789"/>
    </ligand>
</feature>
<keyword evidence="2 5" id="KW-0808">Transferase</keyword>
<feature type="domain" description="Release factor glutamine methyltransferase N-terminal" evidence="7">
    <location>
        <begin position="11"/>
        <end position="76"/>
    </location>
</feature>
<dbReference type="InterPro" id="IPR040758">
    <property type="entry name" value="PrmC_N"/>
</dbReference>
<proteinExistence type="inferred from homology"/>
<gene>
    <name evidence="5 8" type="primary">prmC</name>
    <name evidence="8" type="ORF">JI739_21060</name>
</gene>
<reference evidence="8" key="1">
    <citation type="submission" date="2021-01" db="EMBL/GenBank/DDBJ databases">
        <title>Ramlibacter sp. strain AW1 16S ribosomal RNA gene Genome sequencing and assembly.</title>
        <authorList>
            <person name="Kang M."/>
        </authorList>
    </citation>
    <scope>NUCLEOTIDE SEQUENCE</scope>
    <source>
        <strain evidence="8">AW1</strain>
    </source>
</reference>
<evidence type="ECO:0000313" key="8">
    <source>
        <dbReference type="EMBL" id="MBL0422839.1"/>
    </source>
</evidence>
<keyword evidence="3 5" id="KW-0949">S-adenosyl-L-methionine</keyword>
<dbReference type="Proteomes" id="UP000613011">
    <property type="component" value="Unassembled WGS sequence"/>
</dbReference>
<dbReference type="CDD" id="cd02440">
    <property type="entry name" value="AdoMet_MTases"/>
    <property type="match status" value="1"/>
</dbReference>
<dbReference type="Gene3D" id="3.40.50.150">
    <property type="entry name" value="Vaccinia Virus protein VP39"/>
    <property type="match status" value="1"/>
</dbReference>
<evidence type="ECO:0000259" key="6">
    <source>
        <dbReference type="Pfam" id="PF05175"/>
    </source>
</evidence>
<dbReference type="SUPFAM" id="SSF53335">
    <property type="entry name" value="S-adenosyl-L-methionine-dependent methyltransferases"/>
    <property type="match status" value="1"/>
</dbReference>
<dbReference type="EMBL" id="JAEQNA010000010">
    <property type="protein sequence ID" value="MBL0422839.1"/>
    <property type="molecule type" value="Genomic_DNA"/>
</dbReference>
<dbReference type="GO" id="GO:0102559">
    <property type="term" value="F:peptide chain release factor N(5)-glutamine methyltransferase activity"/>
    <property type="evidence" value="ECO:0007669"/>
    <property type="project" value="UniProtKB-EC"/>
</dbReference>
<evidence type="ECO:0000256" key="1">
    <source>
        <dbReference type="ARBA" id="ARBA00022603"/>
    </source>
</evidence>
<dbReference type="PANTHER" id="PTHR18895">
    <property type="entry name" value="HEMK METHYLTRANSFERASE"/>
    <property type="match status" value="1"/>
</dbReference>
<feature type="binding site" evidence="5">
    <location>
        <begin position="185"/>
        <end position="188"/>
    </location>
    <ligand>
        <name>substrate</name>
    </ligand>
</feature>
<evidence type="ECO:0000256" key="3">
    <source>
        <dbReference type="ARBA" id="ARBA00022691"/>
    </source>
</evidence>
<dbReference type="Pfam" id="PF05175">
    <property type="entry name" value="MTS"/>
    <property type="match status" value="1"/>
</dbReference>
<organism evidence="8 9">
    <name type="scientific">Ramlibacter aurantiacus</name>
    <dbReference type="NCBI Taxonomy" id="2801330"/>
    <lineage>
        <taxon>Bacteria</taxon>
        <taxon>Pseudomonadati</taxon>
        <taxon>Pseudomonadota</taxon>
        <taxon>Betaproteobacteria</taxon>
        <taxon>Burkholderiales</taxon>
        <taxon>Comamonadaceae</taxon>
        <taxon>Ramlibacter</taxon>
    </lineage>
</organism>
<feature type="domain" description="Methyltransferase small" evidence="6">
    <location>
        <begin position="109"/>
        <end position="196"/>
    </location>
</feature>
<sequence length="277" mass="29807">MEGLATVAGLLREAATRGVDRLDAQLLLLRALGRDPQDRAWLIAHDGDPVAAPAHAAFEALCARRSRGEPAAYLLGRKEFFGLPLQVDARVLVPRPDTETLVEWSLEVLSGWAAPRVIDLGTGSGAIALAIKHRRPDAWVQAVDRSAEAVEVASGNAARLGLEVRVAQADWLEGAGSDWQLVVSNPPYVEDEDPHLAALAHEPLQALVSGPDGLRDIRGIVAAAPEHLARGGWLLLEHGWNQAEAVRELLRARGFTQVTSRRDLAGIERCSGGQWNA</sequence>
<feature type="binding site" evidence="5">
    <location>
        <position position="144"/>
    </location>
    <ligand>
        <name>S-adenosyl-L-methionine</name>
        <dbReference type="ChEBI" id="CHEBI:59789"/>
    </ligand>
</feature>
<dbReference type="NCBIfam" id="TIGR03534">
    <property type="entry name" value="RF_mod_PrmC"/>
    <property type="match status" value="1"/>
</dbReference>
<accession>A0A937D3M1</accession>
<evidence type="ECO:0000313" key="9">
    <source>
        <dbReference type="Proteomes" id="UP000613011"/>
    </source>
</evidence>
<evidence type="ECO:0000256" key="5">
    <source>
        <dbReference type="HAMAP-Rule" id="MF_02126"/>
    </source>
</evidence>
<protein>
    <recommendedName>
        <fullName evidence="5">Release factor glutamine methyltransferase</fullName>
        <shortName evidence="5">RF MTase</shortName>
        <ecNumber evidence="5">2.1.1.297</ecNumber>
    </recommendedName>
    <alternativeName>
        <fullName evidence="5">N5-glutamine methyltransferase PrmC</fullName>
    </alternativeName>
    <alternativeName>
        <fullName evidence="5">Protein-(glutamine-N5) MTase PrmC</fullName>
    </alternativeName>
    <alternativeName>
        <fullName evidence="5">Protein-glutamine N-methyltransferase PrmC</fullName>
    </alternativeName>
</protein>
<comment type="similarity">
    <text evidence="5">Belongs to the protein N5-glutamine methyltransferase family. PrmC subfamily.</text>
</comment>
<feature type="binding site" evidence="5">
    <location>
        <begin position="121"/>
        <end position="125"/>
    </location>
    <ligand>
        <name>S-adenosyl-L-methionine</name>
        <dbReference type="ChEBI" id="CHEBI:59789"/>
    </ligand>
</feature>
<name>A0A937D3M1_9BURK</name>
<dbReference type="NCBIfam" id="TIGR00536">
    <property type="entry name" value="hemK_fam"/>
    <property type="match status" value="1"/>
</dbReference>
<dbReference type="InterPro" id="IPR004556">
    <property type="entry name" value="HemK-like"/>
</dbReference>
<comment type="catalytic activity">
    <reaction evidence="4 5">
        <text>L-glutaminyl-[peptide chain release factor] + S-adenosyl-L-methionine = N(5)-methyl-L-glutaminyl-[peptide chain release factor] + S-adenosyl-L-homocysteine + H(+)</text>
        <dbReference type="Rhea" id="RHEA:42896"/>
        <dbReference type="Rhea" id="RHEA-COMP:10271"/>
        <dbReference type="Rhea" id="RHEA-COMP:10272"/>
        <dbReference type="ChEBI" id="CHEBI:15378"/>
        <dbReference type="ChEBI" id="CHEBI:30011"/>
        <dbReference type="ChEBI" id="CHEBI:57856"/>
        <dbReference type="ChEBI" id="CHEBI:59789"/>
        <dbReference type="ChEBI" id="CHEBI:61891"/>
        <dbReference type="EC" id="2.1.1.297"/>
    </reaction>
</comment>
<comment type="caution">
    <text evidence="8">The sequence shown here is derived from an EMBL/GenBank/DDBJ whole genome shotgun (WGS) entry which is preliminary data.</text>
</comment>
<dbReference type="RefSeq" id="WP_201686124.1">
    <property type="nucleotide sequence ID" value="NZ_JAEQNA010000010.1"/>
</dbReference>
<dbReference type="PANTHER" id="PTHR18895:SF74">
    <property type="entry name" value="MTRF1L RELEASE FACTOR GLUTAMINE METHYLTRANSFERASE"/>
    <property type="match status" value="1"/>
</dbReference>
<dbReference type="HAMAP" id="MF_02126">
    <property type="entry name" value="RF_methyltr_PrmC"/>
    <property type="match status" value="1"/>
</dbReference>
<keyword evidence="9" id="KW-1185">Reference proteome</keyword>
<dbReference type="Pfam" id="PF17827">
    <property type="entry name" value="PrmC_N"/>
    <property type="match status" value="1"/>
</dbReference>
<dbReference type="GO" id="GO:0032259">
    <property type="term" value="P:methylation"/>
    <property type="evidence" value="ECO:0007669"/>
    <property type="project" value="UniProtKB-KW"/>
</dbReference>
<dbReference type="InterPro" id="IPR019874">
    <property type="entry name" value="RF_methyltr_PrmC"/>
</dbReference>
<dbReference type="FunFam" id="3.40.50.150:FF:000053">
    <property type="entry name" value="Release factor glutamine methyltransferase"/>
    <property type="match status" value="1"/>
</dbReference>
<dbReference type="PROSITE" id="PS00092">
    <property type="entry name" value="N6_MTASE"/>
    <property type="match status" value="1"/>
</dbReference>
<dbReference type="EC" id="2.1.1.297" evidence="5"/>
<evidence type="ECO:0000259" key="7">
    <source>
        <dbReference type="Pfam" id="PF17827"/>
    </source>
</evidence>
<feature type="binding site" evidence="5">
    <location>
        <position position="185"/>
    </location>
    <ligand>
        <name>S-adenosyl-L-methionine</name>
        <dbReference type="ChEBI" id="CHEBI:59789"/>
    </ligand>
</feature>
<dbReference type="InterPro" id="IPR007848">
    <property type="entry name" value="Small_mtfrase_dom"/>
</dbReference>
<dbReference type="InterPro" id="IPR002052">
    <property type="entry name" value="DNA_methylase_N6_adenine_CS"/>
</dbReference>